<dbReference type="Gene3D" id="2.60.120.40">
    <property type="match status" value="1"/>
</dbReference>
<dbReference type="GO" id="GO:0016020">
    <property type="term" value="C:membrane"/>
    <property type="evidence" value="ECO:0007669"/>
    <property type="project" value="InterPro"/>
</dbReference>
<dbReference type="GO" id="GO:0005164">
    <property type="term" value="F:tumor necrosis factor receptor binding"/>
    <property type="evidence" value="ECO:0007669"/>
    <property type="project" value="InterPro"/>
</dbReference>
<evidence type="ECO:0000256" key="1">
    <source>
        <dbReference type="ARBA" id="ARBA00008670"/>
    </source>
</evidence>
<evidence type="ECO:0000313" key="5">
    <source>
        <dbReference type="Proteomes" id="UP000596742"/>
    </source>
</evidence>
<evidence type="ECO:0000259" key="3">
    <source>
        <dbReference type="Pfam" id="PF00229"/>
    </source>
</evidence>
<keyword evidence="5" id="KW-1185">Reference proteome</keyword>
<reference evidence="4" key="1">
    <citation type="submission" date="2018-11" db="EMBL/GenBank/DDBJ databases">
        <authorList>
            <person name="Alioto T."/>
            <person name="Alioto T."/>
        </authorList>
    </citation>
    <scope>NUCLEOTIDE SEQUENCE</scope>
</reference>
<dbReference type="SUPFAM" id="SSF49842">
    <property type="entry name" value="TNF-like"/>
    <property type="match status" value="1"/>
</dbReference>
<keyword evidence="2" id="KW-1133">Transmembrane helix</keyword>
<dbReference type="AlphaFoldDB" id="A0A8B6FLE0"/>
<feature type="domain" description="THD" evidence="3">
    <location>
        <begin position="183"/>
        <end position="293"/>
    </location>
</feature>
<dbReference type="OrthoDB" id="6111217at2759"/>
<keyword evidence="2" id="KW-0812">Transmembrane</keyword>
<feature type="transmembrane region" description="Helical" evidence="2">
    <location>
        <begin position="54"/>
        <end position="80"/>
    </location>
</feature>
<dbReference type="InterPro" id="IPR008983">
    <property type="entry name" value="Tumour_necrosis_fac-like_dom"/>
</dbReference>
<dbReference type="Pfam" id="PF00229">
    <property type="entry name" value="TNF"/>
    <property type="match status" value="1"/>
</dbReference>
<sequence length="299" mass="34231">MMPYVFLSMSTSKSENGFKEQPSYITEGKSEHNGVFLNSFQCENIKSKRKISKCCYVCILSIILNIILMIAVFTTGLALLKSKSDVDRQKIKQPSEDFILVPCERNPTNGQSFKDIQYCHKTSDQAVRNLLTLFTAEYIGRRNLSEEQLYKDENRPVLRQKLGELYYLWRNNASEVTLMTSKHTRGESLRNNKTSLTVQSDGSYIIYVSLQYCFRIINQTSDTGVVSLKIVRHAGNKNDVLIQNDVHYRSGLLSFIPENILFPVILAKGDQLSLHVTNIPNLYAMKISNVFGLQEIRQY</sequence>
<protein>
    <recommendedName>
        <fullName evidence="3">THD domain-containing protein</fullName>
    </recommendedName>
</protein>
<comment type="similarity">
    <text evidence="1">Belongs to the tumor necrosis factor family.</text>
</comment>
<gene>
    <name evidence="4" type="ORF">MGAL_10B090419</name>
</gene>
<name>A0A8B6FLE0_MYTGA</name>
<organism evidence="4 5">
    <name type="scientific">Mytilus galloprovincialis</name>
    <name type="common">Mediterranean mussel</name>
    <dbReference type="NCBI Taxonomy" id="29158"/>
    <lineage>
        <taxon>Eukaryota</taxon>
        <taxon>Metazoa</taxon>
        <taxon>Spiralia</taxon>
        <taxon>Lophotrochozoa</taxon>
        <taxon>Mollusca</taxon>
        <taxon>Bivalvia</taxon>
        <taxon>Autobranchia</taxon>
        <taxon>Pteriomorphia</taxon>
        <taxon>Mytilida</taxon>
        <taxon>Mytiloidea</taxon>
        <taxon>Mytilidae</taxon>
        <taxon>Mytilinae</taxon>
        <taxon>Mytilus</taxon>
    </lineage>
</organism>
<evidence type="ECO:0000256" key="2">
    <source>
        <dbReference type="SAM" id="Phobius"/>
    </source>
</evidence>
<comment type="caution">
    <text evidence="4">The sequence shown here is derived from an EMBL/GenBank/DDBJ whole genome shotgun (WGS) entry which is preliminary data.</text>
</comment>
<evidence type="ECO:0000313" key="4">
    <source>
        <dbReference type="EMBL" id="VDI52013.1"/>
    </source>
</evidence>
<dbReference type="Proteomes" id="UP000596742">
    <property type="component" value="Unassembled WGS sequence"/>
</dbReference>
<dbReference type="GO" id="GO:0006955">
    <property type="term" value="P:immune response"/>
    <property type="evidence" value="ECO:0007669"/>
    <property type="project" value="InterPro"/>
</dbReference>
<accession>A0A8B6FLE0</accession>
<proteinExistence type="inferred from homology"/>
<keyword evidence="2" id="KW-0472">Membrane</keyword>
<dbReference type="InterPro" id="IPR006052">
    <property type="entry name" value="TNF_dom"/>
</dbReference>
<dbReference type="EMBL" id="UYJE01007125">
    <property type="protein sequence ID" value="VDI52013.1"/>
    <property type="molecule type" value="Genomic_DNA"/>
</dbReference>